<dbReference type="InterPro" id="IPR011009">
    <property type="entry name" value="Kinase-like_dom_sf"/>
</dbReference>
<evidence type="ECO:0000256" key="1">
    <source>
        <dbReference type="ARBA" id="ARBA00011961"/>
    </source>
</evidence>
<dbReference type="GO" id="GO:0016301">
    <property type="term" value="F:kinase activity"/>
    <property type="evidence" value="ECO:0007669"/>
    <property type="project" value="UniProtKB-UniRule"/>
</dbReference>
<organism evidence="4 5">
    <name type="scientific">Mollisia scopiformis</name>
    <name type="common">Conifer needle endophyte fungus</name>
    <name type="synonym">Phialocephala scopiformis</name>
    <dbReference type="NCBI Taxonomy" id="149040"/>
    <lineage>
        <taxon>Eukaryota</taxon>
        <taxon>Fungi</taxon>
        <taxon>Dikarya</taxon>
        <taxon>Ascomycota</taxon>
        <taxon>Pezizomycotina</taxon>
        <taxon>Leotiomycetes</taxon>
        <taxon>Helotiales</taxon>
        <taxon>Mollisiaceae</taxon>
        <taxon>Mollisia</taxon>
    </lineage>
</organism>
<dbReference type="Pfam" id="PF03881">
    <property type="entry name" value="Fructosamin_kin"/>
    <property type="match status" value="1"/>
</dbReference>
<evidence type="ECO:0000256" key="3">
    <source>
        <dbReference type="PIRNR" id="PIRNR006221"/>
    </source>
</evidence>
<evidence type="ECO:0000256" key="2">
    <source>
        <dbReference type="ARBA" id="ARBA00048655"/>
    </source>
</evidence>
<keyword evidence="3" id="KW-0808">Transferase</keyword>
<dbReference type="PANTHER" id="PTHR12149">
    <property type="entry name" value="FRUCTOSAMINE 3 KINASE-RELATED PROTEIN"/>
    <property type="match status" value="1"/>
</dbReference>
<protein>
    <recommendedName>
        <fullName evidence="1">protein-ribulosamine 3-kinase</fullName>
        <ecNumber evidence="1">2.7.1.172</ecNumber>
    </recommendedName>
</protein>
<dbReference type="PANTHER" id="PTHR12149:SF8">
    <property type="entry name" value="PROTEIN-RIBULOSAMINE 3-KINASE"/>
    <property type="match status" value="1"/>
</dbReference>
<dbReference type="GeneID" id="28822227"/>
<dbReference type="AlphaFoldDB" id="A0A132B861"/>
<keyword evidence="3 4" id="KW-0418">Kinase</keyword>
<gene>
    <name evidence="4" type="ORF">LY89DRAFT_659046</name>
</gene>
<keyword evidence="5" id="KW-1185">Reference proteome</keyword>
<dbReference type="FunFam" id="3.90.1200.10:FF:000018">
    <property type="entry name" value="Fructosamine-3-kinase, putative"/>
    <property type="match status" value="1"/>
</dbReference>
<dbReference type="InterPro" id="IPR016477">
    <property type="entry name" value="Fructo-/Ketosamine-3-kinase"/>
</dbReference>
<dbReference type="RefSeq" id="XP_018062953.1">
    <property type="nucleotide sequence ID" value="XM_018212501.1"/>
</dbReference>
<name>A0A132B861_MOLSC</name>
<dbReference type="InParanoid" id="A0A132B861"/>
<reference evidence="4 5" key="1">
    <citation type="submission" date="2015-10" db="EMBL/GenBank/DDBJ databases">
        <title>Full genome of DAOMC 229536 Phialocephala scopiformis, a fungal endophyte of spruce producing the potent anti-insectan compound rugulosin.</title>
        <authorList>
            <consortium name="DOE Joint Genome Institute"/>
            <person name="Walker A.K."/>
            <person name="Frasz S.L."/>
            <person name="Seifert K.A."/>
            <person name="Miller J.D."/>
            <person name="Mondo S.J."/>
            <person name="Labutti K."/>
            <person name="Lipzen A."/>
            <person name="Dockter R."/>
            <person name="Kennedy M."/>
            <person name="Grigoriev I.V."/>
            <person name="Spatafora J.W."/>
        </authorList>
    </citation>
    <scope>NUCLEOTIDE SEQUENCE [LARGE SCALE GENOMIC DNA]</scope>
    <source>
        <strain evidence="4 5">CBS 120377</strain>
    </source>
</reference>
<evidence type="ECO:0000313" key="5">
    <source>
        <dbReference type="Proteomes" id="UP000070700"/>
    </source>
</evidence>
<dbReference type="OrthoDB" id="5772781at2759"/>
<dbReference type="GO" id="GO:0102193">
    <property type="term" value="F:protein-ribulosamine 3-kinase activity"/>
    <property type="evidence" value="ECO:0007669"/>
    <property type="project" value="UniProtKB-EC"/>
</dbReference>
<accession>A0A132B861</accession>
<dbReference type="EMBL" id="KQ947435">
    <property type="protein sequence ID" value="KUJ08598.1"/>
    <property type="molecule type" value="Genomic_DNA"/>
</dbReference>
<proteinExistence type="inferred from homology"/>
<dbReference type="Proteomes" id="UP000070700">
    <property type="component" value="Unassembled WGS sequence"/>
</dbReference>
<dbReference type="EC" id="2.7.1.172" evidence="1"/>
<dbReference type="PIRSF" id="PIRSF006221">
    <property type="entry name" value="Ketosamine-3-kinase"/>
    <property type="match status" value="1"/>
</dbReference>
<dbReference type="KEGG" id="psco:LY89DRAFT_659046"/>
<comment type="catalytic activity">
    <reaction evidence="2">
        <text>N(6)-D-ribulosyl-L-lysyl-[protein] + ATP = N(6)-(3-O-phospho-D-ribulosyl)-L-lysyl-[protein] + ADP + H(+)</text>
        <dbReference type="Rhea" id="RHEA:48432"/>
        <dbReference type="Rhea" id="RHEA-COMP:12103"/>
        <dbReference type="Rhea" id="RHEA-COMP:12104"/>
        <dbReference type="ChEBI" id="CHEBI:15378"/>
        <dbReference type="ChEBI" id="CHEBI:30616"/>
        <dbReference type="ChEBI" id="CHEBI:90418"/>
        <dbReference type="ChEBI" id="CHEBI:90420"/>
        <dbReference type="ChEBI" id="CHEBI:456216"/>
        <dbReference type="EC" id="2.7.1.172"/>
    </reaction>
    <physiologicalReaction direction="left-to-right" evidence="2">
        <dbReference type="Rhea" id="RHEA:48433"/>
    </physiologicalReaction>
</comment>
<evidence type="ECO:0000313" key="4">
    <source>
        <dbReference type="EMBL" id="KUJ08598.1"/>
    </source>
</evidence>
<comment type="similarity">
    <text evidence="3">Belongs to the fructosamine kinase family.</text>
</comment>
<dbReference type="Gene3D" id="3.90.1200.10">
    <property type="match status" value="1"/>
</dbReference>
<dbReference type="SUPFAM" id="SSF56112">
    <property type="entry name" value="Protein kinase-like (PK-like)"/>
    <property type="match status" value="1"/>
</dbReference>
<sequence>MPPKIDPAILKALSLDEANTTISSHGGSGFVSTFKLTTKDKDEKEKLYFVKTGKGRECEIMFAGEHASLNAIHSAVPSLCPTSHAHGPLSHPPNTFFLATDFLALSSSPSSGASLPHKLALLHSTPAPIPPGHTVPQFGFHLPTCCGDTVQDNTYHPSWSTFFSECRLTHILSCAEKNNGPDTDLSSLVQQTCSIVVPRLLRDGHLRSAEGSNITPVLVHGDLWSGNHGRGSIDGGAVEERVFDPSCCWAHSEFEFGIMGMFGGFGGRFREEYWGVKGKDEPVEEWEDRVALYELYHHLNHYSIFGGSYRGGAVRIMKSSLKKYGDGG</sequence>